<comment type="caution">
    <text evidence="2">The sequence shown here is derived from an EMBL/GenBank/DDBJ whole genome shotgun (WGS) entry which is preliminary data.</text>
</comment>
<evidence type="ECO:0000256" key="1">
    <source>
        <dbReference type="SAM" id="Coils"/>
    </source>
</evidence>
<evidence type="ECO:0000313" key="3">
    <source>
        <dbReference type="Proteomes" id="UP000054937"/>
    </source>
</evidence>
<organism evidence="2 3">
    <name type="scientific">Pseudocohnilembus persalinus</name>
    <name type="common">Ciliate</name>
    <dbReference type="NCBI Taxonomy" id="266149"/>
    <lineage>
        <taxon>Eukaryota</taxon>
        <taxon>Sar</taxon>
        <taxon>Alveolata</taxon>
        <taxon>Ciliophora</taxon>
        <taxon>Intramacronucleata</taxon>
        <taxon>Oligohymenophorea</taxon>
        <taxon>Scuticociliatia</taxon>
        <taxon>Philasterida</taxon>
        <taxon>Pseudocohnilembidae</taxon>
        <taxon>Pseudocohnilembus</taxon>
    </lineage>
</organism>
<keyword evidence="1" id="KW-0175">Coiled coil</keyword>
<dbReference type="InParanoid" id="A0A0V0QZ94"/>
<accession>A0A0V0QZ94</accession>
<protein>
    <submittedName>
        <fullName evidence="2">Uncharacterized protein</fullName>
    </submittedName>
</protein>
<keyword evidence="3" id="KW-1185">Reference proteome</keyword>
<sequence>MGFFDKILGQKQSNSYNNSVEQLQSLDFNFYQNCKLASQNLNSTNENSQEEQHKSSFHNNKKISYQEKSQQSEILQQNLSQTNNFKLNIQQNGKIQNDRKNQNNSQFSGIMSNNEGFMMPVESSESQYKCRIVLKNQNSQDLSQKRMEQKLNHLETDETLYFTILKVLIEELYRHLQQNQNVEYFYQQQILEIQTQQHDSQQQKKQFVNLEDFNEYSIKNSQQQEIVIWVNKDLENIMCTVDDKFKLNKFQEQLQKMQINDIKFNFLDMLLIFGLIDQQFYSLQQKQNNIQQEQENKNKLQILLEIQKQIYQKINYELKSYDTPINIRQKVDQYFNNNHWSFDKKFSSLNPQIKANFKEILSQLNENNLKIENKTIYPNNESSISIQTQKNKFNNESIRSNLTEDNKIETEITNNNKTKKKQVKLPEGLNYLQQQNIVLLQDLKGGGQGEIKLDEAQQCSCLI</sequence>
<gene>
    <name evidence="2" type="ORF">PPERSA_11206</name>
</gene>
<dbReference type="AlphaFoldDB" id="A0A0V0QZ94"/>
<evidence type="ECO:0000313" key="2">
    <source>
        <dbReference type="EMBL" id="KRX07657.1"/>
    </source>
</evidence>
<dbReference type="Proteomes" id="UP000054937">
    <property type="component" value="Unassembled WGS sequence"/>
</dbReference>
<name>A0A0V0QZ94_PSEPJ</name>
<feature type="coiled-coil region" evidence="1">
    <location>
        <begin position="283"/>
        <end position="310"/>
    </location>
</feature>
<reference evidence="2 3" key="1">
    <citation type="journal article" date="2015" name="Sci. Rep.">
        <title>Genome of the facultative scuticociliatosis pathogen Pseudocohnilembus persalinus provides insight into its virulence through horizontal gene transfer.</title>
        <authorList>
            <person name="Xiong J."/>
            <person name="Wang G."/>
            <person name="Cheng J."/>
            <person name="Tian M."/>
            <person name="Pan X."/>
            <person name="Warren A."/>
            <person name="Jiang C."/>
            <person name="Yuan D."/>
            <person name="Miao W."/>
        </authorList>
    </citation>
    <scope>NUCLEOTIDE SEQUENCE [LARGE SCALE GENOMIC DNA]</scope>
    <source>
        <strain evidence="2">36N120E</strain>
    </source>
</reference>
<proteinExistence type="predicted"/>
<dbReference type="EMBL" id="LDAU01000082">
    <property type="protein sequence ID" value="KRX07657.1"/>
    <property type="molecule type" value="Genomic_DNA"/>
</dbReference>